<reference evidence="2 3" key="1">
    <citation type="submission" date="2019-07" db="EMBL/GenBank/DDBJ databases">
        <title>Full genome sequence of Humibacter sp. WJ7-1.</title>
        <authorList>
            <person name="Im W.-T."/>
        </authorList>
    </citation>
    <scope>NUCLEOTIDE SEQUENCE [LARGE SCALE GENOMIC DNA]</scope>
    <source>
        <strain evidence="2 3">WJ7-1</strain>
    </source>
</reference>
<gene>
    <name evidence="2" type="ORF">FPZ11_15490</name>
</gene>
<dbReference type="RefSeq" id="WP_146321991.1">
    <property type="nucleotide sequence ID" value="NZ_CP042305.1"/>
</dbReference>
<dbReference type="InterPro" id="IPR006076">
    <property type="entry name" value="FAD-dep_OxRdtase"/>
</dbReference>
<dbReference type="Pfam" id="PF01266">
    <property type="entry name" value="DAO"/>
    <property type="match status" value="1"/>
</dbReference>
<dbReference type="PANTHER" id="PTHR13847:SF281">
    <property type="entry name" value="FAD DEPENDENT OXIDOREDUCTASE DOMAIN-CONTAINING PROTEIN"/>
    <property type="match status" value="1"/>
</dbReference>
<keyword evidence="3" id="KW-1185">Reference proteome</keyword>
<sequence>MGTTVFERRRPSASTVDHALSGTRQAVFWLEDAPGDAYPPLTAGTTADLVVVGGGYSGLWTALLAKRRDPSRSVVLLEAKTVGWAASGRNGGFAESSLTHGEENGLTRFPDEYEHLARMGRANLDAIESTIAELKLDVDWERNGAIDVAVEPHQLEWLREGVGEDSVFLDEAELQASIHSPTYLGGLFHTRDSAIVHPAKLARALARACVDAGVQIFENTPVTELVTVGRGAPRTGAEGVDVHTAARDLTGRPTAAVVRAKKVALGTNVFPSLLKRNRLYTVPVYDYVLMTEPLSAEQLDAIGWQGRQGLGDSANQFHYYRLSSDNRILFGGYDAVYHYGGRVRDEYEDRPTSHRRLAEHFFTTFPQLEGLQFTHKWAGAIDTCSRFCAFYGTARGGRIAYATGFTGLGVAATHFGAEVMLDFLEGKTTERTATQMVRSKPIPFPPEPVASMGVNMMRWALDRADHNEGRRNLFLRTMDAVGLGFDS</sequence>
<dbReference type="PANTHER" id="PTHR13847">
    <property type="entry name" value="SARCOSINE DEHYDROGENASE-RELATED"/>
    <property type="match status" value="1"/>
</dbReference>
<dbReference type="AlphaFoldDB" id="A0A5B8M5T4"/>
<name>A0A5B8M5T4_9MICO</name>
<accession>A0A5B8M5T4</accession>
<protein>
    <submittedName>
        <fullName evidence="2">FAD-dependent oxidoreductase</fullName>
    </submittedName>
</protein>
<evidence type="ECO:0000313" key="3">
    <source>
        <dbReference type="Proteomes" id="UP000320216"/>
    </source>
</evidence>
<dbReference type="OrthoDB" id="9805852at2"/>
<dbReference type="InterPro" id="IPR036188">
    <property type="entry name" value="FAD/NAD-bd_sf"/>
</dbReference>
<dbReference type="KEGG" id="huw:FPZ11_15490"/>
<dbReference type="Gene3D" id="3.50.50.60">
    <property type="entry name" value="FAD/NAD(P)-binding domain"/>
    <property type="match status" value="1"/>
</dbReference>
<evidence type="ECO:0000313" key="2">
    <source>
        <dbReference type="EMBL" id="QDZ15987.1"/>
    </source>
</evidence>
<organism evidence="2 3">
    <name type="scientific">Humibacter ginsenosidimutans</name>
    <dbReference type="NCBI Taxonomy" id="2599293"/>
    <lineage>
        <taxon>Bacteria</taxon>
        <taxon>Bacillati</taxon>
        <taxon>Actinomycetota</taxon>
        <taxon>Actinomycetes</taxon>
        <taxon>Micrococcales</taxon>
        <taxon>Microbacteriaceae</taxon>
        <taxon>Humibacter</taxon>
    </lineage>
</organism>
<proteinExistence type="predicted"/>
<dbReference type="Gene3D" id="3.30.9.10">
    <property type="entry name" value="D-Amino Acid Oxidase, subunit A, domain 2"/>
    <property type="match status" value="1"/>
</dbReference>
<dbReference type="Proteomes" id="UP000320216">
    <property type="component" value="Chromosome"/>
</dbReference>
<dbReference type="EMBL" id="CP042305">
    <property type="protein sequence ID" value="QDZ15987.1"/>
    <property type="molecule type" value="Genomic_DNA"/>
</dbReference>
<dbReference type="GO" id="GO:0005737">
    <property type="term" value="C:cytoplasm"/>
    <property type="evidence" value="ECO:0007669"/>
    <property type="project" value="TreeGrafter"/>
</dbReference>
<dbReference type="SUPFAM" id="SSF51905">
    <property type="entry name" value="FAD/NAD(P)-binding domain"/>
    <property type="match status" value="1"/>
</dbReference>
<evidence type="ECO:0000259" key="1">
    <source>
        <dbReference type="Pfam" id="PF01266"/>
    </source>
</evidence>
<feature type="domain" description="FAD dependent oxidoreductase" evidence="1">
    <location>
        <begin position="48"/>
        <end position="420"/>
    </location>
</feature>